<dbReference type="PROSITE" id="PS51708">
    <property type="entry name" value="CHAD"/>
    <property type="match status" value="1"/>
</dbReference>
<feature type="domain" description="CHAD" evidence="2">
    <location>
        <begin position="1"/>
        <end position="266"/>
    </location>
</feature>
<dbReference type="Pfam" id="PF05235">
    <property type="entry name" value="CHAD"/>
    <property type="match status" value="1"/>
</dbReference>
<accession>A0A172TTZ7</accession>
<sequence length="267" mass="31471">MKEKAILDVLKLRMKRLKKHFLKLRKSFDPEELHDYRLEMKKLKAFLRLLNTHRTHHETLKLNRHLKTYYKLTGNLRNLQLHEQRIQELANENHLTLPVVFTELLEKEKEKAIEQLRVEEQKLSFKKNRKDLLSPIQLEIKAGERKSYLLNQHTALIAILAPASFSDDDLHDVRKIVKDIGYNRDYLGSYMSLLLPALLVKKEEADGLAEKLGEFHDLCVSQTLLHLPEVIQIKELAESTVLQELQRVIECKKRTMKEEVLQQFANI</sequence>
<gene>
    <name evidence="3" type="ORF">SY85_07960</name>
</gene>
<keyword evidence="4" id="KW-1185">Reference proteome</keyword>
<organism evidence="3 4">
    <name type="scientific">Flavisolibacter tropicus</name>
    <dbReference type="NCBI Taxonomy" id="1492898"/>
    <lineage>
        <taxon>Bacteria</taxon>
        <taxon>Pseudomonadati</taxon>
        <taxon>Bacteroidota</taxon>
        <taxon>Chitinophagia</taxon>
        <taxon>Chitinophagales</taxon>
        <taxon>Chitinophagaceae</taxon>
        <taxon>Flavisolibacter</taxon>
    </lineage>
</organism>
<feature type="coiled-coil region" evidence="1">
    <location>
        <begin position="72"/>
        <end position="129"/>
    </location>
</feature>
<reference evidence="4" key="1">
    <citation type="submission" date="2015-01" db="EMBL/GenBank/DDBJ databases">
        <title>Flavisolibacter sp./LCS9/ whole genome sequencing.</title>
        <authorList>
            <person name="Kim M.K."/>
            <person name="Srinivasan S."/>
            <person name="Lee J.-J."/>
        </authorList>
    </citation>
    <scope>NUCLEOTIDE SEQUENCE [LARGE SCALE GENOMIC DNA]</scope>
    <source>
        <strain evidence="4">LCS9</strain>
    </source>
</reference>
<dbReference type="InterPro" id="IPR038186">
    <property type="entry name" value="CHAD_dom_sf"/>
</dbReference>
<name>A0A172TTZ7_9BACT</name>
<dbReference type="EMBL" id="CP011390">
    <property type="protein sequence ID" value="ANE50438.1"/>
    <property type="molecule type" value="Genomic_DNA"/>
</dbReference>
<dbReference type="RefSeq" id="WP_066403291.1">
    <property type="nucleotide sequence ID" value="NZ_CP011390.1"/>
</dbReference>
<evidence type="ECO:0000313" key="3">
    <source>
        <dbReference type="EMBL" id="ANE50438.1"/>
    </source>
</evidence>
<evidence type="ECO:0000259" key="2">
    <source>
        <dbReference type="PROSITE" id="PS51708"/>
    </source>
</evidence>
<reference evidence="3 4" key="2">
    <citation type="journal article" date="2016" name="Int. J. Syst. Evol. Microbiol.">
        <title>Flavisolibacter tropicus sp. nov., isolated from tropical soil.</title>
        <authorList>
            <person name="Lee J.J."/>
            <person name="Kang M.S."/>
            <person name="Kim G.S."/>
            <person name="Lee C.S."/>
            <person name="Lim S."/>
            <person name="Lee J."/>
            <person name="Roh S.H."/>
            <person name="Kang H."/>
            <person name="Ha J.M."/>
            <person name="Bae S."/>
            <person name="Jung H.Y."/>
            <person name="Kim M.K."/>
        </authorList>
    </citation>
    <scope>NUCLEOTIDE SEQUENCE [LARGE SCALE GENOMIC DNA]</scope>
    <source>
        <strain evidence="3 4">LCS9</strain>
    </source>
</reference>
<dbReference type="KEGG" id="fla:SY85_07960"/>
<dbReference type="AlphaFoldDB" id="A0A172TTZ7"/>
<dbReference type="InterPro" id="IPR007899">
    <property type="entry name" value="CHAD_dom"/>
</dbReference>
<protein>
    <recommendedName>
        <fullName evidence="2">CHAD domain-containing protein</fullName>
    </recommendedName>
</protein>
<evidence type="ECO:0000256" key="1">
    <source>
        <dbReference type="SAM" id="Coils"/>
    </source>
</evidence>
<dbReference type="Proteomes" id="UP000077177">
    <property type="component" value="Chromosome"/>
</dbReference>
<proteinExistence type="predicted"/>
<dbReference type="Gene3D" id="1.40.20.10">
    <property type="entry name" value="CHAD domain"/>
    <property type="match status" value="1"/>
</dbReference>
<keyword evidence="1" id="KW-0175">Coiled coil</keyword>
<dbReference type="SMART" id="SM00880">
    <property type="entry name" value="CHAD"/>
    <property type="match status" value="1"/>
</dbReference>
<evidence type="ECO:0000313" key="4">
    <source>
        <dbReference type="Proteomes" id="UP000077177"/>
    </source>
</evidence>